<keyword evidence="7 9" id="KW-1133">Transmembrane helix</keyword>
<dbReference type="GO" id="GO:0000139">
    <property type="term" value="C:Golgi membrane"/>
    <property type="evidence" value="ECO:0007669"/>
    <property type="project" value="UniProtKB-SubCell"/>
</dbReference>
<dbReference type="GO" id="GO:0010008">
    <property type="term" value="C:endosome membrane"/>
    <property type="evidence" value="ECO:0007669"/>
    <property type="project" value="UniProtKB-SubCell"/>
</dbReference>
<sequence>MAICWMLPLNVGWLSFVFIYTTNHVAKFVKRANPKIQECIPCNVFEEPKFSIFFCAMLGSGLHYFPIIFASVVVQLLKATKIYVADSIRALMVTSMMFPFIGFATGYVVVLLFRAMKLEEHECREWPLLSLLTTMFSMGDLFYIKVMKGDTAISFSRNDALVSCLWLAITTPTMQLGGYFGAKSKKNGIKLYLSSVGEGIRLKEGYGSFAVALACGFLAMLVLYYEICDELVRAFLGDGKTMDAIVLVAFVMFLTFAMLYQWSIISHIWLISGKLRCCWWPFFLSWAVPFGVYSLFRVMIHLDMTRKPNRPVFDYRFLVNLIGYIVNLIGFGTIGVISGILPKAWDAQSMEQTEKAKQYESLA</sequence>
<keyword evidence="4 9" id="KW-0812">Transmembrane</keyword>
<organism evidence="10 11">
    <name type="scientific">Vanilla planifolia</name>
    <name type="common">Vanilla</name>
    <dbReference type="NCBI Taxonomy" id="51239"/>
    <lineage>
        <taxon>Eukaryota</taxon>
        <taxon>Viridiplantae</taxon>
        <taxon>Streptophyta</taxon>
        <taxon>Embryophyta</taxon>
        <taxon>Tracheophyta</taxon>
        <taxon>Spermatophyta</taxon>
        <taxon>Magnoliopsida</taxon>
        <taxon>Liliopsida</taxon>
        <taxon>Asparagales</taxon>
        <taxon>Orchidaceae</taxon>
        <taxon>Vanilloideae</taxon>
        <taxon>Vanilleae</taxon>
        <taxon>Vanilla</taxon>
    </lineage>
</organism>
<evidence type="ECO:0000256" key="3">
    <source>
        <dbReference type="ARBA" id="ARBA00005227"/>
    </source>
</evidence>
<evidence type="ECO:0000256" key="4">
    <source>
        <dbReference type="ARBA" id="ARBA00022692"/>
    </source>
</evidence>
<keyword evidence="11" id="KW-1185">Reference proteome</keyword>
<dbReference type="EMBL" id="JADCNL010000009">
    <property type="protein sequence ID" value="KAG0467089.1"/>
    <property type="molecule type" value="Genomic_DNA"/>
</dbReference>
<evidence type="ECO:0000313" key="11">
    <source>
        <dbReference type="Proteomes" id="UP000636800"/>
    </source>
</evidence>
<keyword evidence="5" id="KW-0732">Signal</keyword>
<dbReference type="Pfam" id="PF02990">
    <property type="entry name" value="EMP70"/>
    <property type="match status" value="1"/>
</dbReference>
<feature type="transmembrane region" description="Helical" evidence="9">
    <location>
        <begin position="88"/>
        <end position="113"/>
    </location>
</feature>
<dbReference type="InterPro" id="IPR004240">
    <property type="entry name" value="EMP70"/>
</dbReference>
<feature type="transmembrane region" description="Helical" evidence="9">
    <location>
        <begin position="206"/>
        <end position="225"/>
    </location>
</feature>
<gene>
    <name evidence="10" type="ORF">HPP92_018669</name>
</gene>
<feature type="transmembrane region" description="Helical" evidence="9">
    <location>
        <begin position="277"/>
        <end position="296"/>
    </location>
</feature>
<feature type="transmembrane region" description="Helical" evidence="9">
    <location>
        <begin position="245"/>
        <end position="265"/>
    </location>
</feature>
<evidence type="ECO:0000256" key="1">
    <source>
        <dbReference type="ARBA" id="ARBA00004337"/>
    </source>
</evidence>
<evidence type="ECO:0000256" key="9">
    <source>
        <dbReference type="SAM" id="Phobius"/>
    </source>
</evidence>
<accession>A0A835Q7F9</accession>
<dbReference type="OrthoDB" id="288590at2759"/>
<comment type="caution">
    <text evidence="10">The sequence shown here is derived from an EMBL/GenBank/DDBJ whole genome shotgun (WGS) entry which is preliminary data.</text>
</comment>
<protein>
    <submittedName>
        <fullName evidence="10">Uncharacterized protein</fullName>
    </submittedName>
</protein>
<evidence type="ECO:0000256" key="5">
    <source>
        <dbReference type="ARBA" id="ARBA00022729"/>
    </source>
</evidence>
<reference evidence="10 11" key="1">
    <citation type="journal article" date="2020" name="Nat. Food">
        <title>A phased Vanilla planifolia genome enables genetic improvement of flavour and production.</title>
        <authorList>
            <person name="Hasing T."/>
            <person name="Tang H."/>
            <person name="Brym M."/>
            <person name="Khazi F."/>
            <person name="Huang T."/>
            <person name="Chambers A.H."/>
        </authorList>
    </citation>
    <scope>NUCLEOTIDE SEQUENCE [LARGE SCALE GENOMIC DNA]</scope>
    <source>
        <tissue evidence="10">Leaf</tissue>
    </source>
</reference>
<evidence type="ECO:0000256" key="8">
    <source>
        <dbReference type="ARBA" id="ARBA00023136"/>
    </source>
</evidence>
<name>A0A835Q7F9_VANPL</name>
<evidence type="ECO:0000256" key="6">
    <source>
        <dbReference type="ARBA" id="ARBA00022753"/>
    </source>
</evidence>
<evidence type="ECO:0000313" key="10">
    <source>
        <dbReference type="EMBL" id="KAG0467089.1"/>
    </source>
</evidence>
<comment type="subcellular location">
    <subcellularLocation>
        <location evidence="1">Endosome membrane</location>
        <topology evidence="1">Multi-pass membrane protein</topology>
    </subcellularLocation>
    <subcellularLocation>
        <location evidence="2">Golgi apparatus membrane</location>
        <topology evidence="2">Multi-pass membrane protein</topology>
    </subcellularLocation>
</comment>
<dbReference type="AlphaFoldDB" id="A0A835Q7F9"/>
<keyword evidence="8 9" id="KW-0472">Membrane</keyword>
<feature type="transmembrane region" description="Helical" evidence="9">
    <location>
        <begin position="316"/>
        <end position="341"/>
    </location>
</feature>
<proteinExistence type="inferred from homology"/>
<feature type="transmembrane region" description="Helical" evidence="9">
    <location>
        <begin position="160"/>
        <end position="182"/>
    </location>
</feature>
<feature type="transmembrane region" description="Helical" evidence="9">
    <location>
        <begin position="50"/>
        <end position="76"/>
    </location>
</feature>
<evidence type="ECO:0000256" key="7">
    <source>
        <dbReference type="ARBA" id="ARBA00022989"/>
    </source>
</evidence>
<keyword evidence="6" id="KW-0967">Endosome</keyword>
<dbReference type="Proteomes" id="UP000636800">
    <property type="component" value="Unassembled WGS sequence"/>
</dbReference>
<evidence type="ECO:0000256" key="2">
    <source>
        <dbReference type="ARBA" id="ARBA00004653"/>
    </source>
</evidence>
<comment type="similarity">
    <text evidence="3">Belongs to the nonaspanin (TM9SF) (TC 9.A.2) family.</text>
</comment>
<feature type="transmembrane region" description="Helical" evidence="9">
    <location>
        <begin position="125"/>
        <end position="144"/>
    </location>
</feature>
<feature type="transmembrane region" description="Helical" evidence="9">
    <location>
        <begin position="12"/>
        <end position="29"/>
    </location>
</feature>